<dbReference type="EMBL" id="JAGINP010000010">
    <property type="protein sequence ID" value="MBP2293369.1"/>
    <property type="molecule type" value="Genomic_DNA"/>
</dbReference>
<dbReference type="PANTHER" id="PTHR43179:SF12">
    <property type="entry name" value="GALACTOFURANOSYLTRANSFERASE GLFT2"/>
    <property type="match status" value="1"/>
</dbReference>
<dbReference type="InterPro" id="IPR029044">
    <property type="entry name" value="Nucleotide-diphossugar_trans"/>
</dbReference>
<comment type="similarity">
    <text evidence="1">Belongs to the glycosyltransferase 2 family.</text>
</comment>
<evidence type="ECO:0000313" key="6">
    <source>
        <dbReference type="Proteomes" id="UP000781958"/>
    </source>
</evidence>
<dbReference type="PANTHER" id="PTHR43179">
    <property type="entry name" value="RHAMNOSYLTRANSFERASE WBBL"/>
    <property type="match status" value="1"/>
</dbReference>
<evidence type="ECO:0000313" key="5">
    <source>
        <dbReference type="EMBL" id="MBP2293369.1"/>
    </source>
</evidence>
<dbReference type="Proteomes" id="UP000781958">
    <property type="component" value="Unassembled WGS sequence"/>
</dbReference>
<feature type="domain" description="Glycosyltransferase 2-like" evidence="4">
    <location>
        <begin position="10"/>
        <end position="140"/>
    </location>
</feature>
<comment type="caution">
    <text evidence="5">The sequence shown here is derived from an EMBL/GenBank/DDBJ whole genome shotgun (WGS) entry which is preliminary data.</text>
</comment>
<keyword evidence="3" id="KW-0808">Transferase</keyword>
<accession>A0ABS4SLC7</accession>
<sequence>MHSDRTPDISVLVCTFRRTHLLPNLLRRLAAQEHLGSLATEIVVVDNCPDRSAAETVATLAAEIPSLHYVAEPRPGISNARNTGIRHLRGRLVAFIDDDEQPQPDWLHQLVKTQTETGADAVFGPVLPIFVKPVEDFPRLYEAAFTQSSDAPTGTPMDRKKLLWFLDRRQICTRTTATNNVLMVRDRCLAKEQCFSPVLGLCGGEDTVFFTQLRLEGRRMVWCKEAVVQEFIPPERTNSRYVTRYRYRSGQTTSFSCVMTNPRRVGSLARFMAAGAVQAALYGTLALLTAPTNRERSTGCLWSAAGGLGKIFWSKGFRVQVYGRTPKAPALAGRSAKA</sequence>
<organism evidence="5 6">
    <name type="scientific">Azospirillum rugosum</name>
    <dbReference type="NCBI Taxonomy" id="416170"/>
    <lineage>
        <taxon>Bacteria</taxon>
        <taxon>Pseudomonadati</taxon>
        <taxon>Pseudomonadota</taxon>
        <taxon>Alphaproteobacteria</taxon>
        <taxon>Rhodospirillales</taxon>
        <taxon>Azospirillaceae</taxon>
        <taxon>Azospirillum</taxon>
    </lineage>
</organism>
<evidence type="ECO:0000256" key="3">
    <source>
        <dbReference type="ARBA" id="ARBA00022679"/>
    </source>
</evidence>
<evidence type="ECO:0000256" key="2">
    <source>
        <dbReference type="ARBA" id="ARBA00022676"/>
    </source>
</evidence>
<protein>
    <submittedName>
        <fullName evidence="5">Glycosyltransferase involved in cell wall biosynthesis</fullName>
    </submittedName>
</protein>
<evidence type="ECO:0000256" key="1">
    <source>
        <dbReference type="ARBA" id="ARBA00006739"/>
    </source>
</evidence>
<dbReference type="InterPro" id="IPR001173">
    <property type="entry name" value="Glyco_trans_2-like"/>
</dbReference>
<dbReference type="SUPFAM" id="SSF53448">
    <property type="entry name" value="Nucleotide-diphospho-sugar transferases"/>
    <property type="match status" value="1"/>
</dbReference>
<dbReference type="Gene3D" id="3.90.550.10">
    <property type="entry name" value="Spore Coat Polysaccharide Biosynthesis Protein SpsA, Chain A"/>
    <property type="match status" value="1"/>
</dbReference>
<evidence type="ECO:0000259" key="4">
    <source>
        <dbReference type="Pfam" id="PF00535"/>
    </source>
</evidence>
<keyword evidence="2" id="KW-0328">Glycosyltransferase</keyword>
<proteinExistence type="inferred from homology"/>
<gene>
    <name evidence="5" type="ORF">J2851_003152</name>
</gene>
<dbReference type="RefSeq" id="WP_209767297.1">
    <property type="nucleotide sequence ID" value="NZ_JAGINP010000010.1"/>
</dbReference>
<dbReference type="CDD" id="cd00761">
    <property type="entry name" value="Glyco_tranf_GTA_type"/>
    <property type="match status" value="1"/>
</dbReference>
<keyword evidence="6" id="KW-1185">Reference proteome</keyword>
<dbReference type="Pfam" id="PF00535">
    <property type="entry name" value="Glycos_transf_2"/>
    <property type="match status" value="1"/>
</dbReference>
<reference evidence="5 6" key="1">
    <citation type="submission" date="2021-03" db="EMBL/GenBank/DDBJ databases">
        <title>Genomic Encyclopedia of Type Strains, Phase III (KMG-III): the genomes of soil and plant-associated and newly described type strains.</title>
        <authorList>
            <person name="Whitman W."/>
        </authorList>
    </citation>
    <scope>NUCLEOTIDE SEQUENCE [LARGE SCALE GENOMIC DNA]</scope>
    <source>
        <strain evidence="5 6">IMMIB AFH-6</strain>
    </source>
</reference>
<name>A0ABS4SLC7_9PROT</name>